<gene>
    <name evidence="1" type="ORF">Msi02_62280</name>
</gene>
<organism evidence="1 2">
    <name type="scientific">Microbispora siamensis</name>
    <dbReference type="NCBI Taxonomy" id="564413"/>
    <lineage>
        <taxon>Bacteria</taxon>
        <taxon>Bacillati</taxon>
        <taxon>Actinomycetota</taxon>
        <taxon>Actinomycetes</taxon>
        <taxon>Streptosporangiales</taxon>
        <taxon>Streptosporangiaceae</taxon>
        <taxon>Microbispora</taxon>
    </lineage>
</organism>
<dbReference type="EMBL" id="BOOF01000040">
    <property type="protein sequence ID" value="GIH65411.1"/>
    <property type="molecule type" value="Genomic_DNA"/>
</dbReference>
<dbReference type="Proteomes" id="UP000660454">
    <property type="component" value="Unassembled WGS sequence"/>
</dbReference>
<keyword evidence="2" id="KW-1185">Reference proteome</keyword>
<comment type="caution">
    <text evidence="1">The sequence shown here is derived from an EMBL/GenBank/DDBJ whole genome shotgun (WGS) entry which is preliminary data.</text>
</comment>
<evidence type="ECO:0000313" key="2">
    <source>
        <dbReference type="Proteomes" id="UP000660454"/>
    </source>
</evidence>
<proteinExistence type="predicted"/>
<dbReference type="InterPro" id="IPR011990">
    <property type="entry name" value="TPR-like_helical_dom_sf"/>
</dbReference>
<accession>A0ABQ4GVF7</accession>
<sequence length="98" mass="10448">MAEAGQAALAALGQDEDQKRVSVVYADIAQAQLQLGDVTEGITYARRALEAAQRTESTWGMQHLAKVEKALAARPDYAARELLGDIRATRLALGPSPA</sequence>
<dbReference type="SUPFAM" id="SSF48452">
    <property type="entry name" value="TPR-like"/>
    <property type="match status" value="1"/>
</dbReference>
<evidence type="ECO:0000313" key="1">
    <source>
        <dbReference type="EMBL" id="GIH65411.1"/>
    </source>
</evidence>
<evidence type="ECO:0008006" key="3">
    <source>
        <dbReference type="Google" id="ProtNLM"/>
    </source>
</evidence>
<protein>
    <recommendedName>
        <fullName evidence="3">Tetratricopeptide repeat protein</fullName>
    </recommendedName>
</protein>
<name>A0ABQ4GVF7_9ACTN</name>
<reference evidence="1 2" key="1">
    <citation type="submission" date="2021-01" db="EMBL/GenBank/DDBJ databases">
        <title>Whole genome shotgun sequence of Microbispora siamensis NBRC 104113.</title>
        <authorList>
            <person name="Komaki H."/>
            <person name="Tamura T."/>
        </authorList>
    </citation>
    <scope>NUCLEOTIDE SEQUENCE [LARGE SCALE GENOMIC DNA]</scope>
    <source>
        <strain evidence="1 2">NBRC 104113</strain>
    </source>
</reference>